<name>A0A1C9WAL9_9GAMM</name>
<dbReference type="STRING" id="1769779.AUP74_02794"/>
<evidence type="ECO:0000313" key="1">
    <source>
        <dbReference type="EMBL" id="AOS98189.1"/>
    </source>
</evidence>
<dbReference type="OrthoDB" id="7593450at2"/>
<sequence>MAHPSEVLKFWFGTDQLEASADELHQKLWFTRDETFDNEIEERFGHLVESAIAGELHEWRSSVPGELALVLLCDQFTRNVYRDTARAFAGDPLALDVALAVIERGDDRGLGLFQRAFLGMPLEHAESEEMQQRSVAYFNRLRMDYLNGAIGAAQAESFYQYALAHQKVIDEFGRYPHRNASLGRESTAAEHAWLEQGGGF</sequence>
<dbReference type="Gene3D" id="1.25.40.10">
    <property type="entry name" value="Tetratricopeptide repeat domain"/>
    <property type="match status" value="1"/>
</dbReference>
<dbReference type="Gene3D" id="1.20.58.320">
    <property type="entry name" value="TPR-like"/>
    <property type="match status" value="1"/>
</dbReference>
<keyword evidence="2" id="KW-1185">Reference proteome</keyword>
<proteinExistence type="predicted"/>
<reference evidence="2" key="1">
    <citation type="submission" date="2016-01" db="EMBL/GenBank/DDBJ databases">
        <title>Complete genome sequence of Microbulbifer sp. CCB-MM1, a halophile isolated from Matang Mangrove Forest, Perak.</title>
        <authorList>
            <person name="Moh T.H."/>
            <person name="Dinesh B."/>
            <person name="Lau N.-S."/>
            <person name="Go F."/>
            <person name="Alexander Chong S.-C."/>
        </authorList>
    </citation>
    <scope>NUCLEOTIDE SEQUENCE [LARGE SCALE GENOMIC DNA]</scope>
    <source>
        <strain evidence="2">CCB-MM1</strain>
    </source>
</reference>
<dbReference type="InterPro" id="IPR010323">
    <property type="entry name" value="DUF924"/>
</dbReference>
<dbReference type="EMBL" id="CP014143">
    <property type="protein sequence ID" value="AOS98189.1"/>
    <property type="molecule type" value="Genomic_DNA"/>
</dbReference>
<dbReference type="Pfam" id="PF06041">
    <property type="entry name" value="DUF924"/>
    <property type="match status" value="1"/>
</dbReference>
<evidence type="ECO:0000313" key="2">
    <source>
        <dbReference type="Proteomes" id="UP000095672"/>
    </source>
</evidence>
<accession>A0A1C9WAL9</accession>
<gene>
    <name evidence="1" type="ORF">AUP74_02794</name>
</gene>
<dbReference type="InterPro" id="IPR011990">
    <property type="entry name" value="TPR-like_helical_dom_sf"/>
</dbReference>
<protein>
    <recommendedName>
        <fullName evidence="3">DUF924 domain-containing protein</fullName>
    </recommendedName>
</protein>
<dbReference type="PATRIC" id="fig|1769779.3.peg.2789"/>
<organism evidence="1 2">
    <name type="scientific">Microbulbifer aggregans</name>
    <dbReference type="NCBI Taxonomy" id="1769779"/>
    <lineage>
        <taxon>Bacteria</taxon>
        <taxon>Pseudomonadati</taxon>
        <taxon>Pseudomonadota</taxon>
        <taxon>Gammaproteobacteria</taxon>
        <taxon>Cellvibrionales</taxon>
        <taxon>Microbulbiferaceae</taxon>
        <taxon>Microbulbifer</taxon>
    </lineage>
</organism>
<dbReference type="Proteomes" id="UP000095672">
    <property type="component" value="Chromosome"/>
</dbReference>
<dbReference type="KEGG" id="micc:AUP74_02794"/>
<dbReference type="AlphaFoldDB" id="A0A1C9WAL9"/>
<dbReference type="RefSeq" id="WP_083261137.1">
    <property type="nucleotide sequence ID" value="NZ_CP014143.1"/>
</dbReference>
<evidence type="ECO:0008006" key="3">
    <source>
        <dbReference type="Google" id="ProtNLM"/>
    </source>
</evidence>
<dbReference type="SUPFAM" id="SSF48452">
    <property type="entry name" value="TPR-like"/>
    <property type="match status" value="1"/>
</dbReference>